<name>A0A9E7DKA4_9FIRM</name>
<accession>A0A9E7DKA4</accession>
<evidence type="ECO:0000313" key="3">
    <source>
        <dbReference type="Proteomes" id="UP000831151"/>
    </source>
</evidence>
<dbReference type="Pfam" id="PF01206">
    <property type="entry name" value="TusA"/>
    <property type="match status" value="1"/>
</dbReference>
<proteinExistence type="predicted"/>
<sequence>MANNVIDARGLSCPEPVILTKNEADKGTKSITVLVDIEVAKENVSRFLENAGYKVAVKESGEDFEITATK</sequence>
<organism evidence="2 3">
    <name type="scientific">Fenollaria massiliensis</name>
    <dbReference type="NCBI Taxonomy" id="938288"/>
    <lineage>
        <taxon>Bacteria</taxon>
        <taxon>Bacillati</taxon>
        <taxon>Bacillota</taxon>
        <taxon>Clostridia</taxon>
        <taxon>Eubacteriales</taxon>
        <taxon>Fenollaria</taxon>
    </lineage>
</organism>
<dbReference type="InterPro" id="IPR001455">
    <property type="entry name" value="TusA-like"/>
</dbReference>
<feature type="domain" description="UPF0033" evidence="1">
    <location>
        <begin position="5"/>
        <end position="70"/>
    </location>
</feature>
<dbReference type="SUPFAM" id="SSF64307">
    <property type="entry name" value="SirA-like"/>
    <property type="match status" value="1"/>
</dbReference>
<dbReference type="Gene3D" id="3.30.110.40">
    <property type="entry name" value="TusA-like domain"/>
    <property type="match status" value="1"/>
</dbReference>
<dbReference type="RefSeq" id="WP_070598661.1">
    <property type="nucleotide sequence ID" value="NZ_CP096649.1"/>
</dbReference>
<keyword evidence="3" id="KW-1185">Reference proteome</keyword>
<dbReference type="Proteomes" id="UP000831151">
    <property type="component" value="Chromosome"/>
</dbReference>
<protein>
    <submittedName>
        <fullName evidence="2">Sulfurtransferase TusA family protein</fullName>
    </submittedName>
</protein>
<reference evidence="2" key="1">
    <citation type="submission" date="2022-04" db="EMBL/GenBank/DDBJ databases">
        <title>Complete genome sequences of Ezakiella coagulans and Fenollaria massiliensis.</title>
        <authorList>
            <person name="France M.T."/>
            <person name="Clifford J."/>
            <person name="Narina S."/>
            <person name="Rutt L."/>
            <person name="Ravel J."/>
        </authorList>
    </citation>
    <scope>NUCLEOTIDE SEQUENCE</scope>
    <source>
        <strain evidence="2">C0061C2</strain>
    </source>
</reference>
<dbReference type="AlphaFoldDB" id="A0A9E7DKA4"/>
<dbReference type="EMBL" id="CP096649">
    <property type="protein sequence ID" value="UQK59535.1"/>
    <property type="molecule type" value="Genomic_DNA"/>
</dbReference>
<dbReference type="KEGG" id="fms:M1R53_02505"/>
<dbReference type="InterPro" id="IPR036868">
    <property type="entry name" value="TusA-like_sf"/>
</dbReference>
<dbReference type="CDD" id="cd03421">
    <property type="entry name" value="SirA_like_N"/>
    <property type="match status" value="1"/>
</dbReference>
<gene>
    <name evidence="2" type="ORF">M1R53_02505</name>
</gene>
<evidence type="ECO:0000259" key="1">
    <source>
        <dbReference type="Pfam" id="PF01206"/>
    </source>
</evidence>
<evidence type="ECO:0000313" key="2">
    <source>
        <dbReference type="EMBL" id="UQK59535.1"/>
    </source>
</evidence>